<evidence type="ECO:0000313" key="2">
    <source>
        <dbReference type="EMBL" id="EYC11736.1"/>
    </source>
</evidence>
<feature type="region of interest" description="Disordered" evidence="1">
    <location>
        <begin position="1"/>
        <end position="28"/>
    </location>
</feature>
<sequence>MTRASPHNRLLQSASETTGRSRTTCTDQKTAEEFVQEVHEQIQEQVQEQEPQVDDCDYFERMVEELQDDEVDMAADEDVDSRRQSPVPPYDDQDPSAVKAELPSTWNAGSTSMELIQRIALLEEAREQLPFRTFGESSRGVDEWVTCVFCNLTGVHYLDSCPNVRDLNERFEIVMKSDLCKCCLERCPYEVCKYRYRDCWYCARVRGTIIEDLIPRDGGHHHALCNIPDAKPIIRRRIATAWKNGLHLDNVGGKILAYGVWWCNVKTAWQRLITGAELILWCIGRENENDIIPENANFMEGVHDDVNEPDNEDAWNEDNGMDMEHHHTDEPRPDPPRA</sequence>
<feature type="region of interest" description="Disordered" evidence="1">
    <location>
        <begin position="301"/>
        <end position="338"/>
    </location>
</feature>
<feature type="compositionally biased region" description="Polar residues" evidence="1">
    <location>
        <begin position="10"/>
        <end position="28"/>
    </location>
</feature>
<protein>
    <submittedName>
        <fullName evidence="2">Uncharacterized protein</fullName>
    </submittedName>
</protein>
<dbReference type="OrthoDB" id="5819470at2759"/>
<dbReference type="EMBL" id="JARK01001385">
    <property type="protein sequence ID" value="EYC11736.1"/>
    <property type="molecule type" value="Genomic_DNA"/>
</dbReference>
<feature type="region of interest" description="Disordered" evidence="1">
    <location>
        <begin position="74"/>
        <end position="98"/>
    </location>
</feature>
<gene>
    <name evidence="2" type="primary">Acey_s0049.g1740</name>
    <name evidence="2" type="ORF">Y032_0049g1740</name>
</gene>
<reference evidence="3" key="1">
    <citation type="journal article" date="2015" name="Nat. Genet.">
        <title>The genome and transcriptome of the zoonotic hookworm Ancylostoma ceylanicum identify infection-specific gene families.</title>
        <authorList>
            <person name="Schwarz E.M."/>
            <person name="Hu Y."/>
            <person name="Antoshechkin I."/>
            <person name="Miller M.M."/>
            <person name="Sternberg P.W."/>
            <person name="Aroian R.V."/>
        </authorList>
    </citation>
    <scope>NUCLEOTIDE SEQUENCE</scope>
    <source>
        <strain evidence="3">HY135</strain>
    </source>
</reference>
<evidence type="ECO:0000313" key="3">
    <source>
        <dbReference type="Proteomes" id="UP000024635"/>
    </source>
</evidence>
<comment type="caution">
    <text evidence="2">The sequence shown here is derived from an EMBL/GenBank/DDBJ whole genome shotgun (WGS) entry which is preliminary data.</text>
</comment>
<keyword evidence="3" id="KW-1185">Reference proteome</keyword>
<organism evidence="2 3">
    <name type="scientific">Ancylostoma ceylanicum</name>
    <dbReference type="NCBI Taxonomy" id="53326"/>
    <lineage>
        <taxon>Eukaryota</taxon>
        <taxon>Metazoa</taxon>
        <taxon>Ecdysozoa</taxon>
        <taxon>Nematoda</taxon>
        <taxon>Chromadorea</taxon>
        <taxon>Rhabditida</taxon>
        <taxon>Rhabditina</taxon>
        <taxon>Rhabditomorpha</taxon>
        <taxon>Strongyloidea</taxon>
        <taxon>Ancylostomatidae</taxon>
        <taxon>Ancylostomatinae</taxon>
        <taxon>Ancylostoma</taxon>
    </lineage>
</organism>
<dbReference type="Proteomes" id="UP000024635">
    <property type="component" value="Unassembled WGS sequence"/>
</dbReference>
<proteinExistence type="predicted"/>
<dbReference type="AlphaFoldDB" id="A0A016U9W8"/>
<accession>A0A016U9W8</accession>
<feature type="compositionally biased region" description="Acidic residues" evidence="1">
    <location>
        <begin position="307"/>
        <end position="321"/>
    </location>
</feature>
<evidence type="ECO:0000256" key="1">
    <source>
        <dbReference type="SAM" id="MobiDB-lite"/>
    </source>
</evidence>
<feature type="compositionally biased region" description="Basic and acidic residues" evidence="1">
    <location>
        <begin position="322"/>
        <end position="338"/>
    </location>
</feature>
<name>A0A016U9W8_9BILA</name>